<comment type="caution">
    <text evidence="1">The sequence shown here is derived from an EMBL/GenBank/DDBJ whole genome shotgun (WGS) entry which is preliminary data.</text>
</comment>
<evidence type="ECO:0000313" key="1">
    <source>
        <dbReference type="EMBL" id="GAW96112.1"/>
    </source>
</evidence>
<gene>
    <name evidence="1" type="ORF">MTCD1_01722</name>
</gene>
<reference evidence="1 2" key="1">
    <citation type="submission" date="2017-06" db="EMBL/GenBank/DDBJ databases">
        <title>Whole Genome Sequences of Colwellia marinimaniae MTCD1.</title>
        <authorList>
            <person name="Kusumoto H."/>
            <person name="Inoue M."/>
            <person name="Tanikawa K."/>
            <person name="Maeji H."/>
            <person name="Cameron J.H."/>
            <person name="Bartlett D.H."/>
        </authorList>
    </citation>
    <scope>NUCLEOTIDE SEQUENCE [LARGE SCALE GENOMIC DNA]</scope>
    <source>
        <strain evidence="1 2">MTCD1</strain>
    </source>
</reference>
<proteinExistence type="predicted"/>
<dbReference type="EMBL" id="BDQM01000011">
    <property type="protein sequence ID" value="GAW96112.1"/>
    <property type="molecule type" value="Genomic_DNA"/>
</dbReference>
<accession>A0ABQ0MV54</accession>
<dbReference type="Proteomes" id="UP000197068">
    <property type="component" value="Unassembled WGS sequence"/>
</dbReference>
<name>A0ABQ0MV54_9GAMM</name>
<evidence type="ECO:0000313" key="2">
    <source>
        <dbReference type="Proteomes" id="UP000197068"/>
    </source>
</evidence>
<sequence>MKSIINGAIDQVVSTVTSNIKLIFTVTSVKKSVLNCNYSNNYYGDQYCQQKSK</sequence>
<organism evidence="1 2">
    <name type="scientific">Colwellia marinimaniae</name>
    <dbReference type="NCBI Taxonomy" id="1513592"/>
    <lineage>
        <taxon>Bacteria</taxon>
        <taxon>Pseudomonadati</taxon>
        <taxon>Pseudomonadota</taxon>
        <taxon>Gammaproteobacteria</taxon>
        <taxon>Alteromonadales</taxon>
        <taxon>Colwelliaceae</taxon>
        <taxon>Colwellia</taxon>
    </lineage>
</organism>
<protein>
    <submittedName>
        <fullName evidence="1">Uncharacterized protein</fullName>
    </submittedName>
</protein>
<keyword evidence="2" id="KW-1185">Reference proteome</keyword>